<feature type="compositionally biased region" description="Basic and acidic residues" evidence="1">
    <location>
        <begin position="79"/>
        <end position="90"/>
    </location>
</feature>
<evidence type="ECO:0000313" key="2">
    <source>
        <dbReference type="EMBL" id="KAA8647943.1"/>
    </source>
</evidence>
<reference evidence="2 3" key="1">
    <citation type="submission" date="2019-08" db="EMBL/GenBank/DDBJ databases">
        <title>The genome sequence of a newly discovered highly antifungal drug resistant Aspergillus species, Aspergillus tanneri NIH 1004.</title>
        <authorList>
            <person name="Mounaud S."/>
            <person name="Singh I."/>
            <person name="Joardar V."/>
            <person name="Pakala S."/>
            <person name="Pakala S."/>
            <person name="Venepally P."/>
            <person name="Chung J.K."/>
            <person name="Losada L."/>
            <person name="Nierman W.C."/>
        </authorList>
    </citation>
    <scope>NUCLEOTIDE SEQUENCE [LARGE SCALE GENOMIC DNA]</scope>
    <source>
        <strain evidence="2 3">NIH1004</strain>
    </source>
</reference>
<proteinExistence type="predicted"/>
<comment type="caution">
    <text evidence="2">The sequence shown here is derived from an EMBL/GenBank/DDBJ whole genome shotgun (WGS) entry which is preliminary data.</text>
</comment>
<evidence type="ECO:0000313" key="3">
    <source>
        <dbReference type="Proteomes" id="UP000324241"/>
    </source>
</evidence>
<protein>
    <submittedName>
        <fullName evidence="2">Uncharacterized protein</fullName>
    </submittedName>
</protein>
<dbReference type="AlphaFoldDB" id="A0A5M9MSU0"/>
<dbReference type="GeneID" id="54326527"/>
<organism evidence="2 3">
    <name type="scientific">Aspergillus tanneri</name>
    <dbReference type="NCBI Taxonomy" id="1220188"/>
    <lineage>
        <taxon>Eukaryota</taxon>
        <taxon>Fungi</taxon>
        <taxon>Dikarya</taxon>
        <taxon>Ascomycota</taxon>
        <taxon>Pezizomycotina</taxon>
        <taxon>Eurotiomycetes</taxon>
        <taxon>Eurotiomycetidae</taxon>
        <taxon>Eurotiales</taxon>
        <taxon>Aspergillaceae</taxon>
        <taxon>Aspergillus</taxon>
        <taxon>Aspergillus subgen. Circumdati</taxon>
    </lineage>
</organism>
<dbReference type="EMBL" id="QUQM01000003">
    <property type="protein sequence ID" value="KAA8647943.1"/>
    <property type="molecule type" value="Genomic_DNA"/>
</dbReference>
<sequence>MVVVVSGHWGRGGCTRDDGQARRETIYCPTEQSCDALIVHGFAGNYMAAALGSWPPRDDHPQPRQAAGSVGVLIEIEQESDKSASGERRAAPLISPTPLSPTPPGVSNGPNACRCL</sequence>
<evidence type="ECO:0000256" key="1">
    <source>
        <dbReference type="SAM" id="MobiDB-lite"/>
    </source>
</evidence>
<name>A0A5M9MSU0_9EURO</name>
<accession>A0A5M9MSU0</accession>
<feature type="region of interest" description="Disordered" evidence="1">
    <location>
        <begin position="54"/>
        <end position="116"/>
    </location>
</feature>
<dbReference type="RefSeq" id="XP_033427304.1">
    <property type="nucleotide sequence ID" value="XM_033568498.1"/>
</dbReference>
<gene>
    <name evidence="2" type="ORF">ATNIH1004_003825</name>
</gene>
<dbReference type="Proteomes" id="UP000324241">
    <property type="component" value="Unassembled WGS sequence"/>
</dbReference>